<evidence type="ECO:0000313" key="4">
    <source>
        <dbReference type="EMBL" id="WZN63446.1"/>
    </source>
</evidence>
<dbReference type="PROSITE" id="PS50005">
    <property type="entry name" value="TPR"/>
    <property type="match status" value="1"/>
</dbReference>
<proteinExistence type="predicted"/>
<comment type="subcellular location">
    <subcellularLocation>
        <location evidence="1">Cytoplasm</location>
    </subcellularLocation>
</comment>
<dbReference type="InterPro" id="IPR016024">
    <property type="entry name" value="ARM-type_fold"/>
</dbReference>
<dbReference type="Gene3D" id="1.25.40.10">
    <property type="entry name" value="Tetratricopeptide repeat domain"/>
    <property type="match status" value="1"/>
</dbReference>
<accession>A0AAX4PBI8</accession>
<dbReference type="Proteomes" id="UP001472866">
    <property type="component" value="Chromosome 07"/>
</dbReference>
<sequence>MEEAVAEALSIKAEGNARFASGDFDGAVASYSRALGLLPEDPHDRDAASARATLLSNRAAAKLKLGEDLEGVVRDCTTVLGLEDSNKKARFRRAEALQRLGRNEEAMRDLAVLCRDSPDSREFAEKAKVVRSALAGNGGGLLPLIDKLKGAEAPDEVLGTVARLAGRSTSDAEEFCCNGGLDAMLAALGPESTSRRYVQVCSAISSLSSSGRGASALCAAFMRDRIDGLGIDRLTSEEDLSALLGAHEEICLGLGGGEGEAASSLSDASRFLLSVLERTPRSLKGHCVRRALASRARGIWGHLLATEASTLSVLLALLSDGRASRGPLLRLIKIAKDTLGMERLKAQVLAIMSGGPLLGADFELTLMESALLIEALFILMPEEGNWLLEETPAYSQLVHVAQECRDPALLGILSSVLSHLASNKAGQAKFQDPAIQDLLKRLSSEGGAQARANSLLILAKIAKNEGNHAEDEGIALEALALLRGACHEERTGEGEGNGDNNHSEDEDSFVEMATSLVEVLVFMVDESTVKDHVAGEILEAGVVSRLCRAARSSASLSFGLSRIFAFVLCTRKEMEAVPLLTEDTDGEDQEARKMARQVLKGGREEEEREDTDDPRVCSARKVAFVRAEGVACLPHLLRAGSPTTRQQVAVALFHCASEQALRPRMVQQGALGVISRLLRDEAVGEGGGGDKCKLLASHALARILISINPALLDGVQLAAYVGPLLVLIARDYALQQFEGLLALTNLATAGAEIQDKIVSSGFATIEDLQFSQNEMVVRAATELLCNCVSCEKVLGSIKDTSRQKLWVSLSFADDRALALAAAGALAMASGDPAVSVSLVANGSVEDLLKLARSRSPGMSHRACVALENVTGEGEALRSMGEDGRRSALREVEAILEGAGDGEGRESLEQAAANLRG</sequence>
<organism evidence="4 5">
    <name type="scientific">Chloropicon roscoffensis</name>
    <dbReference type="NCBI Taxonomy" id="1461544"/>
    <lineage>
        <taxon>Eukaryota</taxon>
        <taxon>Viridiplantae</taxon>
        <taxon>Chlorophyta</taxon>
        <taxon>Chloropicophyceae</taxon>
        <taxon>Chloropicales</taxon>
        <taxon>Chloropicaceae</taxon>
        <taxon>Chloropicon</taxon>
    </lineage>
</organism>
<keyword evidence="2" id="KW-0963">Cytoplasm</keyword>
<dbReference type="GO" id="GO:0005737">
    <property type="term" value="C:cytoplasm"/>
    <property type="evidence" value="ECO:0007669"/>
    <property type="project" value="UniProtKB-SubCell"/>
</dbReference>
<dbReference type="InterPro" id="IPR011990">
    <property type="entry name" value="TPR-like_helical_dom_sf"/>
</dbReference>
<feature type="repeat" description="TPR" evidence="3">
    <location>
        <begin position="8"/>
        <end position="41"/>
    </location>
</feature>
<dbReference type="AlphaFoldDB" id="A0AAX4PBI8"/>
<dbReference type="SUPFAM" id="SSF48371">
    <property type="entry name" value="ARM repeat"/>
    <property type="match status" value="1"/>
</dbReference>
<evidence type="ECO:0000313" key="5">
    <source>
        <dbReference type="Proteomes" id="UP001472866"/>
    </source>
</evidence>
<evidence type="ECO:0000256" key="1">
    <source>
        <dbReference type="ARBA" id="ARBA00004496"/>
    </source>
</evidence>
<dbReference type="InterPro" id="IPR011989">
    <property type="entry name" value="ARM-like"/>
</dbReference>
<dbReference type="EMBL" id="CP151507">
    <property type="protein sequence ID" value="WZN63446.1"/>
    <property type="molecule type" value="Genomic_DNA"/>
</dbReference>
<keyword evidence="5" id="KW-1185">Reference proteome</keyword>
<dbReference type="PANTHER" id="PTHR45994:SF1">
    <property type="entry name" value="FI21225P1"/>
    <property type="match status" value="1"/>
</dbReference>
<protein>
    <submittedName>
        <fullName evidence="4">TPR_REGION domain-containing protein</fullName>
    </submittedName>
</protein>
<dbReference type="SUPFAM" id="SSF48452">
    <property type="entry name" value="TPR-like"/>
    <property type="match status" value="1"/>
</dbReference>
<evidence type="ECO:0000256" key="2">
    <source>
        <dbReference type="ARBA" id="ARBA00022490"/>
    </source>
</evidence>
<reference evidence="4 5" key="1">
    <citation type="submission" date="2024-03" db="EMBL/GenBank/DDBJ databases">
        <title>Complete genome sequence of the green alga Chloropicon roscoffensis RCC1871.</title>
        <authorList>
            <person name="Lemieux C."/>
            <person name="Pombert J.-F."/>
            <person name="Otis C."/>
            <person name="Turmel M."/>
        </authorList>
    </citation>
    <scope>NUCLEOTIDE SEQUENCE [LARGE SCALE GENOMIC DNA]</scope>
    <source>
        <strain evidence="4 5">RCC1871</strain>
    </source>
</reference>
<dbReference type="Gene3D" id="1.25.10.10">
    <property type="entry name" value="Leucine-rich Repeat Variant"/>
    <property type="match status" value="1"/>
</dbReference>
<keyword evidence="3" id="KW-0802">TPR repeat</keyword>
<evidence type="ECO:0000256" key="3">
    <source>
        <dbReference type="PROSITE-ProRule" id="PRU00339"/>
    </source>
</evidence>
<dbReference type="PANTHER" id="PTHR45994">
    <property type="entry name" value="FI21225P1"/>
    <property type="match status" value="1"/>
</dbReference>
<dbReference type="InterPro" id="IPR019734">
    <property type="entry name" value="TPR_rpt"/>
</dbReference>
<dbReference type="GO" id="GO:0051879">
    <property type="term" value="F:Hsp90 protein binding"/>
    <property type="evidence" value="ECO:0007669"/>
    <property type="project" value="TreeGrafter"/>
</dbReference>
<gene>
    <name evidence="4" type="ORF">HKI87_07g49950</name>
</gene>
<name>A0AAX4PBI8_9CHLO</name>